<keyword evidence="7" id="KW-1185">Reference proteome</keyword>
<evidence type="ECO:0000259" key="5">
    <source>
        <dbReference type="PROSITE" id="PS50977"/>
    </source>
</evidence>
<evidence type="ECO:0000256" key="3">
    <source>
        <dbReference type="ARBA" id="ARBA00023163"/>
    </source>
</evidence>
<dbReference type="InterPro" id="IPR041490">
    <property type="entry name" value="KstR2_TetR_C"/>
</dbReference>
<feature type="domain" description="HTH tetR-type" evidence="5">
    <location>
        <begin position="17"/>
        <end position="77"/>
    </location>
</feature>
<dbReference type="PROSITE" id="PS50977">
    <property type="entry name" value="HTH_TETR_2"/>
    <property type="match status" value="1"/>
</dbReference>
<accession>A0ABW5G3A7</accession>
<dbReference type="InterPro" id="IPR050109">
    <property type="entry name" value="HTH-type_TetR-like_transc_reg"/>
</dbReference>
<proteinExistence type="predicted"/>
<dbReference type="InterPro" id="IPR023772">
    <property type="entry name" value="DNA-bd_HTH_TetR-type_CS"/>
</dbReference>
<dbReference type="SUPFAM" id="SSF48498">
    <property type="entry name" value="Tetracyclin repressor-like, C-terminal domain"/>
    <property type="match status" value="1"/>
</dbReference>
<dbReference type="Proteomes" id="UP001597417">
    <property type="component" value="Unassembled WGS sequence"/>
</dbReference>
<keyword evidence="1" id="KW-0805">Transcription regulation</keyword>
<dbReference type="PANTHER" id="PTHR30055">
    <property type="entry name" value="HTH-TYPE TRANSCRIPTIONAL REGULATOR RUTR"/>
    <property type="match status" value="1"/>
</dbReference>
<dbReference type="EMBL" id="JBHUKR010000011">
    <property type="protein sequence ID" value="MFD2419421.1"/>
    <property type="molecule type" value="Genomic_DNA"/>
</dbReference>
<dbReference type="PANTHER" id="PTHR30055:SF234">
    <property type="entry name" value="HTH-TYPE TRANSCRIPTIONAL REGULATOR BETI"/>
    <property type="match status" value="1"/>
</dbReference>
<evidence type="ECO:0000256" key="4">
    <source>
        <dbReference type="PROSITE-ProRule" id="PRU00335"/>
    </source>
</evidence>
<dbReference type="InterPro" id="IPR001647">
    <property type="entry name" value="HTH_TetR"/>
</dbReference>
<feature type="DNA-binding region" description="H-T-H motif" evidence="4">
    <location>
        <begin position="40"/>
        <end position="59"/>
    </location>
</feature>
<evidence type="ECO:0000256" key="2">
    <source>
        <dbReference type="ARBA" id="ARBA00023125"/>
    </source>
</evidence>
<dbReference type="Pfam" id="PF00440">
    <property type="entry name" value="TetR_N"/>
    <property type="match status" value="1"/>
</dbReference>
<evidence type="ECO:0000313" key="7">
    <source>
        <dbReference type="Proteomes" id="UP001597417"/>
    </source>
</evidence>
<dbReference type="Gene3D" id="1.10.357.10">
    <property type="entry name" value="Tetracycline Repressor, domain 2"/>
    <property type="match status" value="1"/>
</dbReference>
<comment type="caution">
    <text evidence="6">The sequence shown here is derived from an EMBL/GenBank/DDBJ whole genome shotgun (WGS) entry which is preliminary data.</text>
</comment>
<dbReference type="PRINTS" id="PR00455">
    <property type="entry name" value="HTHTETR"/>
</dbReference>
<organism evidence="6 7">
    <name type="scientific">Amycolatopsis pigmentata</name>
    <dbReference type="NCBI Taxonomy" id="450801"/>
    <lineage>
        <taxon>Bacteria</taxon>
        <taxon>Bacillati</taxon>
        <taxon>Actinomycetota</taxon>
        <taxon>Actinomycetes</taxon>
        <taxon>Pseudonocardiales</taxon>
        <taxon>Pseudonocardiaceae</taxon>
        <taxon>Amycolatopsis</taxon>
    </lineage>
</organism>
<dbReference type="RefSeq" id="WP_378267411.1">
    <property type="nucleotide sequence ID" value="NZ_JBHUKR010000011.1"/>
</dbReference>
<dbReference type="InterPro" id="IPR009057">
    <property type="entry name" value="Homeodomain-like_sf"/>
</dbReference>
<evidence type="ECO:0000256" key="1">
    <source>
        <dbReference type="ARBA" id="ARBA00023015"/>
    </source>
</evidence>
<keyword evidence="2 4" id="KW-0238">DNA-binding</keyword>
<dbReference type="Pfam" id="PF17932">
    <property type="entry name" value="TetR_C_24"/>
    <property type="match status" value="1"/>
</dbReference>
<dbReference type="PROSITE" id="PS01081">
    <property type="entry name" value="HTH_TETR_1"/>
    <property type="match status" value="1"/>
</dbReference>
<dbReference type="InterPro" id="IPR036271">
    <property type="entry name" value="Tet_transcr_reg_TetR-rel_C_sf"/>
</dbReference>
<reference evidence="7" key="1">
    <citation type="journal article" date="2019" name="Int. J. Syst. Evol. Microbiol.">
        <title>The Global Catalogue of Microorganisms (GCM) 10K type strain sequencing project: providing services to taxonomists for standard genome sequencing and annotation.</title>
        <authorList>
            <consortium name="The Broad Institute Genomics Platform"/>
            <consortium name="The Broad Institute Genome Sequencing Center for Infectious Disease"/>
            <person name="Wu L."/>
            <person name="Ma J."/>
        </authorList>
    </citation>
    <scope>NUCLEOTIDE SEQUENCE [LARGE SCALE GENOMIC DNA]</scope>
    <source>
        <strain evidence="7">CGMCC 4.7645</strain>
    </source>
</reference>
<protein>
    <submittedName>
        <fullName evidence="6">TetR/AcrR family transcriptional regulator</fullName>
    </submittedName>
</protein>
<keyword evidence="3" id="KW-0804">Transcription</keyword>
<name>A0ABW5G3A7_9PSEU</name>
<dbReference type="SUPFAM" id="SSF46689">
    <property type="entry name" value="Homeodomain-like"/>
    <property type="match status" value="1"/>
</dbReference>
<gene>
    <name evidence="6" type="ORF">ACFSXZ_24130</name>
</gene>
<evidence type="ECO:0000313" key="6">
    <source>
        <dbReference type="EMBL" id="MFD2419421.1"/>
    </source>
</evidence>
<sequence>MTPPENGSERLWDDDLADVAKALLSSAVQCFADKGFHGTTTRDITTTVGLTPGALYVHFSSKEEVLFELVRSAHARVLDELRSAPPTGNADAHLRWLVARFVTWHATHHTVGRVCQYELAPLTAEHYARVLEQRGQINTVFREAVRRRVDRRHFTEQDINRVARAILSLGVDLVRWYRLGGPDSPTWLGEFYADLAIRMTESPRAEADH</sequence>